<dbReference type="Pfam" id="PF01433">
    <property type="entry name" value="Peptidase_M1"/>
    <property type="match status" value="1"/>
</dbReference>
<dbReference type="EMBL" id="DS268467">
    <property type="protein sequence ID" value="EFP07047.1"/>
    <property type="molecule type" value="Genomic_DNA"/>
</dbReference>
<proteinExistence type="inferred from homology"/>
<feature type="compositionally biased region" description="Polar residues" evidence="2">
    <location>
        <begin position="21"/>
        <end position="38"/>
    </location>
</feature>
<dbReference type="PANTHER" id="PTHR11533">
    <property type="entry name" value="PROTEASE M1 ZINC METALLOPROTEASE"/>
    <property type="match status" value="1"/>
</dbReference>
<dbReference type="Gene3D" id="1.10.390.10">
    <property type="entry name" value="Neutral Protease Domain 2"/>
    <property type="match status" value="1"/>
</dbReference>
<dbReference type="OMA" id="WLHEAFR"/>
<dbReference type="GO" id="GO:0016020">
    <property type="term" value="C:membrane"/>
    <property type="evidence" value="ECO:0007669"/>
    <property type="project" value="TreeGrafter"/>
</dbReference>
<comment type="similarity">
    <text evidence="1">Belongs to the peptidase M1 family.</text>
</comment>
<evidence type="ECO:0000259" key="4">
    <source>
        <dbReference type="Pfam" id="PF01433"/>
    </source>
</evidence>
<organism evidence="8">
    <name type="scientific">Caenorhabditis remanei</name>
    <name type="common">Caenorhabditis vulgaris</name>
    <dbReference type="NCBI Taxonomy" id="31234"/>
    <lineage>
        <taxon>Eukaryota</taxon>
        <taxon>Metazoa</taxon>
        <taxon>Ecdysozoa</taxon>
        <taxon>Nematoda</taxon>
        <taxon>Chromadorea</taxon>
        <taxon>Rhabditida</taxon>
        <taxon>Rhabditina</taxon>
        <taxon>Rhabditomorpha</taxon>
        <taxon>Rhabditoidea</taxon>
        <taxon>Rhabditidae</taxon>
        <taxon>Peloderinae</taxon>
        <taxon>Caenorhabditis</taxon>
    </lineage>
</organism>
<keyword evidence="3" id="KW-0812">Transmembrane</keyword>
<dbReference type="Pfam" id="PF17900">
    <property type="entry name" value="Peptidase_M1_N"/>
    <property type="match status" value="1"/>
</dbReference>
<feature type="compositionally biased region" description="Acidic residues" evidence="2">
    <location>
        <begin position="1117"/>
        <end position="1126"/>
    </location>
</feature>
<dbReference type="PANTHER" id="PTHR11533:SF201">
    <property type="entry name" value="AMINOPEPTIDASE-LIKE PROTEIN AC3.5"/>
    <property type="match status" value="1"/>
</dbReference>
<evidence type="ECO:0000256" key="1">
    <source>
        <dbReference type="ARBA" id="ARBA00010136"/>
    </source>
</evidence>
<gene>
    <name evidence="7" type="ORF">CRE_12829</name>
</gene>
<dbReference type="GO" id="GO:0043171">
    <property type="term" value="P:peptide catabolic process"/>
    <property type="evidence" value="ECO:0007669"/>
    <property type="project" value="TreeGrafter"/>
</dbReference>
<dbReference type="HOGENOM" id="CLU_276388_0_0_1"/>
<name>E3MQQ2_CAERE</name>
<protein>
    <recommendedName>
        <fullName evidence="9">Aminopeptidase</fullName>
    </recommendedName>
</protein>
<feature type="compositionally biased region" description="Basic residues" evidence="2">
    <location>
        <begin position="60"/>
        <end position="70"/>
    </location>
</feature>
<keyword evidence="8" id="KW-1185">Reference proteome</keyword>
<evidence type="ECO:0000259" key="6">
    <source>
        <dbReference type="Pfam" id="PF17900"/>
    </source>
</evidence>
<dbReference type="GO" id="GO:0005737">
    <property type="term" value="C:cytoplasm"/>
    <property type="evidence" value="ECO:0007669"/>
    <property type="project" value="TreeGrafter"/>
</dbReference>
<dbReference type="Gene3D" id="2.60.40.1910">
    <property type="match status" value="1"/>
</dbReference>
<dbReference type="SUPFAM" id="SSF55486">
    <property type="entry name" value="Metalloproteases ('zincins'), catalytic domain"/>
    <property type="match status" value="1"/>
</dbReference>
<feature type="region of interest" description="Disordered" evidence="2">
    <location>
        <begin position="1105"/>
        <end position="1126"/>
    </location>
</feature>
<feature type="region of interest" description="Disordered" evidence="2">
    <location>
        <begin position="21"/>
        <end position="70"/>
    </location>
</feature>
<dbReference type="FunCoup" id="E3MQQ2">
    <property type="interactions" value="55"/>
</dbReference>
<evidence type="ECO:0008006" key="9">
    <source>
        <dbReference type="Google" id="ProtNLM"/>
    </source>
</evidence>
<evidence type="ECO:0000256" key="3">
    <source>
        <dbReference type="SAM" id="Phobius"/>
    </source>
</evidence>
<feature type="transmembrane region" description="Helical" evidence="3">
    <location>
        <begin position="79"/>
        <end position="100"/>
    </location>
</feature>
<dbReference type="InterPro" id="IPR027268">
    <property type="entry name" value="Peptidase_M4/M1_CTD_sf"/>
</dbReference>
<reference evidence="7" key="1">
    <citation type="submission" date="2007-07" db="EMBL/GenBank/DDBJ databases">
        <title>PCAP assembly of the Caenorhabditis remanei genome.</title>
        <authorList>
            <consortium name="The Caenorhabditis remanei Sequencing Consortium"/>
            <person name="Wilson R.K."/>
        </authorList>
    </citation>
    <scope>NUCLEOTIDE SEQUENCE [LARGE SCALE GENOMIC DNA]</scope>
    <source>
        <strain evidence="7">PB4641</strain>
    </source>
</reference>
<evidence type="ECO:0000313" key="8">
    <source>
        <dbReference type="Proteomes" id="UP000008281"/>
    </source>
</evidence>
<dbReference type="STRING" id="31234.E3MQQ2"/>
<evidence type="ECO:0000259" key="5">
    <source>
        <dbReference type="Pfam" id="PF11838"/>
    </source>
</evidence>
<evidence type="ECO:0000313" key="7">
    <source>
        <dbReference type="EMBL" id="EFP07047.1"/>
    </source>
</evidence>
<dbReference type="OrthoDB" id="10031169at2759"/>
<dbReference type="InterPro" id="IPR042097">
    <property type="entry name" value="Aminopeptidase_N-like_N_sf"/>
</dbReference>
<dbReference type="eggNOG" id="KOG1046">
    <property type="taxonomic scope" value="Eukaryota"/>
</dbReference>
<dbReference type="AlphaFoldDB" id="E3MQQ2"/>
<dbReference type="GO" id="GO:0070006">
    <property type="term" value="F:metalloaminopeptidase activity"/>
    <property type="evidence" value="ECO:0007669"/>
    <property type="project" value="TreeGrafter"/>
</dbReference>
<sequence length="1126" mass="126712">MEDVDLGKDRTQLIDFVYANGNGSASNLNHKNESNISLSEKAVKQPLQTQNQSTPPPKPQKQKPAPKPKKKIACAPGSAICLFLLAVAAIIFAAFLGHYLTKQKYEMMQFKSSNESQVICKNYTRPHKNKHRPIVNEEDLDENDAIKQPTKEELALPKHVQPIWYDVSLSPKVGGNGTMGLALVKLNISEPTNKIVLNAKGIEFTKNLEKIQLSREAPKRAKKSAADDVEATTPAVVSANAMNATVEIAEGSGMSAEEGSGQNVVLTTTTTEVTPLSNLVDTGIKIINIEFDEDLEKVTLTLDQELKKGSDVVLKIPFTSKVTNDNGLKEYKYKTADGKEKSMFTTQPSYAYMRHIFPSFDQEAFKAPAALTLMHSKGSVVVANTEVKTKDDGDAQTSTLKKVLDPDFVIGDLVPSEVNTTSGITVRIWTRPEVQHSTELSLDYTNQAIDAMEHILQSRLESKSLDIVAVPGFQHGNRVSPSFIVLPEKDVLYNENSNDINQKTRLARTISNRVAAQWFGGITNPEEFGTFWLNDALPKFLEVEALERILNVKSDDLWTYELEKILERDATATSQPLRVKNVFSAADIAAIDHEFIGKKGAAVLRMIQKAVGESVFNKAIRSFVSSYRSAYPYDDGLWKSFQKALGGKLKGWNNEPLDVAKFVNTWVDQIGFPLVSVDKLDDENAELSQERFKNDHKTKEQFKFRNAKYWFNWEVPLFLKGSGAVGNVSWLHEAFRIPLNTSDSIYLNTDSNGVYRVNYEEKRWNDIAKHLEKSHGKLSERTRARLISDVFALANSGALPFETALNVTSYLPMETGTVPWLIATRIFKKLTDRLEGAPIQDKLNNFIYQKIHKKFEEVNSSPSESNSNYLKSLLYSNLIDLMAIVKPKKSNEKLNELFAEGFLAPCQDSGNFSSDCSEYVFFVLIPLINSFHFFFFRVPGELREKVYCNGVEFGNDTVFETVKELAEKEVDGVEKELLHNSLACFRDPRTLRRLILENLNSTSDVTQLLRKMNSRPVGREIATNWIIDNWSTVLKKKFKNDPETLNQIADAGIVLDNEREKSMVETFMEHHHKSTNGIESLDKKIEEATTDIYWRKQKIAELNDYLDGKMKGPAKDEEADNSEEQE</sequence>
<accession>E3MQQ2</accession>
<feature type="domain" description="Peptidase M1 membrane alanine aminopeptidase" evidence="4">
    <location>
        <begin position="441"/>
        <end position="666"/>
    </location>
</feature>
<dbReference type="InterPro" id="IPR024571">
    <property type="entry name" value="ERAP1-like_C_dom"/>
</dbReference>
<dbReference type="Pfam" id="PF11838">
    <property type="entry name" value="ERAP1_C"/>
    <property type="match status" value="1"/>
</dbReference>
<dbReference type="InterPro" id="IPR045357">
    <property type="entry name" value="Aminopeptidase_N-like_N"/>
</dbReference>
<dbReference type="GO" id="GO:0005615">
    <property type="term" value="C:extracellular space"/>
    <property type="evidence" value="ECO:0007669"/>
    <property type="project" value="TreeGrafter"/>
</dbReference>
<dbReference type="Proteomes" id="UP000008281">
    <property type="component" value="Unassembled WGS sequence"/>
</dbReference>
<keyword evidence="3" id="KW-1133">Transmembrane helix</keyword>
<dbReference type="SUPFAM" id="SSF63737">
    <property type="entry name" value="Leukotriene A4 hydrolase N-terminal domain"/>
    <property type="match status" value="1"/>
</dbReference>
<feature type="domain" description="Aminopeptidase N-like N-terminal" evidence="6">
    <location>
        <begin position="264"/>
        <end position="394"/>
    </location>
</feature>
<dbReference type="Gene3D" id="1.25.50.20">
    <property type="match status" value="1"/>
</dbReference>
<evidence type="ECO:0000256" key="2">
    <source>
        <dbReference type="SAM" id="MobiDB-lite"/>
    </source>
</evidence>
<feature type="compositionally biased region" description="Basic and acidic residues" evidence="2">
    <location>
        <begin position="1105"/>
        <end position="1116"/>
    </location>
</feature>
<dbReference type="GO" id="GO:0042277">
    <property type="term" value="F:peptide binding"/>
    <property type="evidence" value="ECO:0007669"/>
    <property type="project" value="TreeGrafter"/>
</dbReference>
<dbReference type="Gene3D" id="2.60.40.1730">
    <property type="entry name" value="tricorn interacting facor f3 domain"/>
    <property type="match status" value="1"/>
</dbReference>
<dbReference type="GO" id="GO:0008270">
    <property type="term" value="F:zinc ion binding"/>
    <property type="evidence" value="ECO:0007669"/>
    <property type="project" value="InterPro"/>
</dbReference>
<dbReference type="GO" id="GO:0006508">
    <property type="term" value="P:proteolysis"/>
    <property type="evidence" value="ECO:0007669"/>
    <property type="project" value="TreeGrafter"/>
</dbReference>
<dbReference type="InterPro" id="IPR050344">
    <property type="entry name" value="Peptidase_M1_aminopeptidases"/>
</dbReference>
<dbReference type="InParanoid" id="E3MQQ2"/>
<feature type="domain" description="ERAP1-like C-terminal" evidence="5">
    <location>
        <begin position="745"/>
        <end position="1086"/>
    </location>
</feature>
<dbReference type="InterPro" id="IPR014782">
    <property type="entry name" value="Peptidase_M1_dom"/>
</dbReference>
<keyword evidence="3" id="KW-0472">Membrane</keyword>